<evidence type="ECO:0000256" key="1">
    <source>
        <dbReference type="SAM" id="Phobius"/>
    </source>
</evidence>
<feature type="transmembrane region" description="Helical" evidence="1">
    <location>
        <begin position="82"/>
        <end position="109"/>
    </location>
</feature>
<keyword evidence="1" id="KW-1133">Transmembrane helix</keyword>
<dbReference type="AlphaFoldDB" id="E0XZJ1"/>
<dbReference type="Pfam" id="PF11911">
    <property type="entry name" value="DUF3429"/>
    <property type="match status" value="1"/>
</dbReference>
<organism evidence="2">
    <name type="scientific">uncultured alpha proteobacterium EB000_37G09</name>
    <dbReference type="NCBI Taxonomy" id="710792"/>
    <lineage>
        <taxon>Bacteria</taxon>
        <taxon>Pseudomonadati</taxon>
        <taxon>Pseudomonadota</taxon>
        <taxon>Alphaproteobacteria</taxon>
        <taxon>environmental samples</taxon>
    </lineage>
</organism>
<dbReference type="EMBL" id="GU474933">
    <property type="protein sequence ID" value="ADI19832.1"/>
    <property type="molecule type" value="Genomic_DNA"/>
</dbReference>
<evidence type="ECO:0000313" key="2">
    <source>
        <dbReference type="EMBL" id="ADI19832.1"/>
    </source>
</evidence>
<dbReference type="PANTHER" id="PTHR15887:SF1">
    <property type="entry name" value="TRANSMEMBRANE PROTEIN 69"/>
    <property type="match status" value="1"/>
</dbReference>
<feature type="transmembrane region" description="Helical" evidence="1">
    <location>
        <begin position="39"/>
        <end position="57"/>
    </location>
</feature>
<evidence type="ECO:0008006" key="3">
    <source>
        <dbReference type="Google" id="ProtNLM"/>
    </source>
</evidence>
<feature type="transmembrane region" description="Helical" evidence="1">
    <location>
        <begin position="6"/>
        <end position="27"/>
    </location>
</feature>
<keyword evidence="1" id="KW-0812">Transmembrane</keyword>
<accession>E0XZJ1</accession>
<sequence length="143" mass="15252">MISQNIVRLLGYGGAVPFLGGAILLTSDSQLPGIETRTALLYYGAVILSFLGGLQWGRIASSTHHSRSSDTAFLVWSVVPPLIAWASLLAGEVAGVIVMIGCFCSAYIIDRRLCVAGEWQEWMGGLRRNLTVAACVSLALLLV</sequence>
<dbReference type="PANTHER" id="PTHR15887">
    <property type="entry name" value="TRANSMEMBRANE PROTEIN 69"/>
    <property type="match status" value="1"/>
</dbReference>
<reference evidence="2" key="1">
    <citation type="journal article" date="2011" name="Environ. Microbiol.">
        <title>Time-series analyses of Monterey Bay coastal microbial picoplankton using a 'genome proxy' microarray.</title>
        <authorList>
            <person name="Rich V.I."/>
            <person name="Pham V.D."/>
            <person name="Eppley J."/>
            <person name="Shi Y."/>
            <person name="DeLong E.F."/>
        </authorList>
    </citation>
    <scope>NUCLEOTIDE SEQUENCE</scope>
</reference>
<protein>
    <recommendedName>
        <fullName evidence="3">DUF3429 domain-containing protein</fullName>
    </recommendedName>
</protein>
<keyword evidence="1" id="KW-0472">Membrane</keyword>
<dbReference type="InterPro" id="IPR021836">
    <property type="entry name" value="DUF3429"/>
</dbReference>
<name>E0XZJ1_9PROT</name>
<proteinExistence type="predicted"/>